<dbReference type="Gene3D" id="1.10.1740.10">
    <property type="match status" value="1"/>
</dbReference>
<gene>
    <name evidence="7" type="ORF">A3J93_03905</name>
</gene>
<evidence type="ECO:0000256" key="2">
    <source>
        <dbReference type="ARBA" id="ARBA00023015"/>
    </source>
</evidence>
<sequence>MAVSTKLNDEELAVAVRARDKELYAEIILRYETKLAHYLRKYIRSGDELDDVLQETFIKAYRNLFDFDENRRFSPWIYRIAHNEAINHLKKYRKEIISIEPEELEIVDSKLNLAEKVDGVLAKEKIERALSQLKNKYRDPLVLYFFEQKSYEEISDILHLPISTVGVLIMRGKEILKKYLI</sequence>
<keyword evidence="4" id="KW-0804">Transcription</keyword>
<evidence type="ECO:0000256" key="3">
    <source>
        <dbReference type="ARBA" id="ARBA00023082"/>
    </source>
</evidence>
<dbReference type="EMBL" id="MFQZ01000010">
    <property type="protein sequence ID" value="OGH87636.1"/>
    <property type="molecule type" value="Genomic_DNA"/>
</dbReference>
<evidence type="ECO:0000256" key="4">
    <source>
        <dbReference type="ARBA" id="ARBA00023163"/>
    </source>
</evidence>
<protein>
    <recommendedName>
        <fullName evidence="9">RNA polymerase sigma factor</fullName>
    </recommendedName>
</protein>
<proteinExistence type="inferred from homology"/>
<feature type="domain" description="RNA polymerase sigma factor 70 region 4 type 2" evidence="6">
    <location>
        <begin position="124"/>
        <end position="174"/>
    </location>
</feature>
<keyword evidence="3" id="KW-0731">Sigma factor</keyword>
<comment type="caution">
    <text evidence="7">The sequence shown here is derived from an EMBL/GenBank/DDBJ whole genome shotgun (WGS) entry which is preliminary data.</text>
</comment>
<dbReference type="InterPro" id="IPR013325">
    <property type="entry name" value="RNA_pol_sigma_r2"/>
</dbReference>
<dbReference type="SUPFAM" id="SSF88659">
    <property type="entry name" value="Sigma3 and sigma4 domains of RNA polymerase sigma factors"/>
    <property type="match status" value="1"/>
</dbReference>
<accession>A0A1F6NUM0</accession>
<dbReference type="InterPro" id="IPR014284">
    <property type="entry name" value="RNA_pol_sigma-70_dom"/>
</dbReference>
<evidence type="ECO:0000259" key="6">
    <source>
        <dbReference type="Pfam" id="PF08281"/>
    </source>
</evidence>
<dbReference type="Gene3D" id="1.10.10.10">
    <property type="entry name" value="Winged helix-like DNA-binding domain superfamily/Winged helix DNA-binding domain"/>
    <property type="match status" value="1"/>
</dbReference>
<dbReference type="SUPFAM" id="SSF88946">
    <property type="entry name" value="Sigma2 domain of RNA polymerase sigma factors"/>
    <property type="match status" value="1"/>
</dbReference>
<dbReference type="AlphaFoldDB" id="A0A1F6NUM0"/>
<evidence type="ECO:0000259" key="5">
    <source>
        <dbReference type="Pfam" id="PF04542"/>
    </source>
</evidence>
<dbReference type="InterPro" id="IPR013324">
    <property type="entry name" value="RNA_pol_sigma_r3/r4-like"/>
</dbReference>
<feature type="domain" description="RNA polymerase sigma-70 region 2" evidence="5">
    <location>
        <begin position="28"/>
        <end position="94"/>
    </location>
</feature>
<evidence type="ECO:0000313" key="8">
    <source>
        <dbReference type="Proteomes" id="UP000177907"/>
    </source>
</evidence>
<dbReference type="InterPro" id="IPR013249">
    <property type="entry name" value="RNA_pol_sigma70_r4_t2"/>
</dbReference>
<dbReference type="STRING" id="1798704.A3J93_03905"/>
<evidence type="ECO:0008006" key="9">
    <source>
        <dbReference type="Google" id="ProtNLM"/>
    </source>
</evidence>
<dbReference type="PANTHER" id="PTHR43133">
    <property type="entry name" value="RNA POLYMERASE ECF-TYPE SIGMA FACTO"/>
    <property type="match status" value="1"/>
</dbReference>
<keyword evidence="2" id="KW-0805">Transcription regulation</keyword>
<dbReference type="CDD" id="cd06171">
    <property type="entry name" value="Sigma70_r4"/>
    <property type="match status" value="1"/>
</dbReference>
<dbReference type="InterPro" id="IPR007627">
    <property type="entry name" value="RNA_pol_sigma70_r2"/>
</dbReference>
<dbReference type="Pfam" id="PF04542">
    <property type="entry name" value="Sigma70_r2"/>
    <property type="match status" value="1"/>
</dbReference>
<evidence type="ECO:0000256" key="1">
    <source>
        <dbReference type="ARBA" id="ARBA00010641"/>
    </source>
</evidence>
<dbReference type="GO" id="GO:0003677">
    <property type="term" value="F:DNA binding"/>
    <property type="evidence" value="ECO:0007669"/>
    <property type="project" value="InterPro"/>
</dbReference>
<name>A0A1F6NUM0_9BACT</name>
<organism evidence="7 8">
    <name type="scientific">Candidatus Magasanikbacteria bacterium RIFOXYC2_FULL_42_28</name>
    <dbReference type="NCBI Taxonomy" id="1798704"/>
    <lineage>
        <taxon>Bacteria</taxon>
        <taxon>Candidatus Magasanikiibacteriota</taxon>
    </lineage>
</organism>
<dbReference type="GO" id="GO:0006352">
    <property type="term" value="P:DNA-templated transcription initiation"/>
    <property type="evidence" value="ECO:0007669"/>
    <property type="project" value="InterPro"/>
</dbReference>
<dbReference type="InterPro" id="IPR036388">
    <property type="entry name" value="WH-like_DNA-bd_sf"/>
</dbReference>
<dbReference type="Pfam" id="PF08281">
    <property type="entry name" value="Sigma70_r4_2"/>
    <property type="match status" value="1"/>
</dbReference>
<dbReference type="Proteomes" id="UP000177907">
    <property type="component" value="Unassembled WGS sequence"/>
</dbReference>
<dbReference type="NCBIfam" id="TIGR02937">
    <property type="entry name" value="sigma70-ECF"/>
    <property type="match status" value="1"/>
</dbReference>
<dbReference type="InterPro" id="IPR039425">
    <property type="entry name" value="RNA_pol_sigma-70-like"/>
</dbReference>
<reference evidence="7 8" key="1">
    <citation type="journal article" date="2016" name="Nat. Commun.">
        <title>Thousands of microbial genomes shed light on interconnected biogeochemical processes in an aquifer system.</title>
        <authorList>
            <person name="Anantharaman K."/>
            <person name="Brown C.T."/>
            <person name="Hug L.A."/>
            <person name="Sharon I."/>
            <person name="Castelle C.J."/>
            <person name="Probst A.J."/>
            <person name="Thomas B.C."/>
            <person name="Singh A."/>
            <person name="Wilkins M.J."/>
            <person name="Karaoz U."/>
            <person name="Brodie E.L."/>
            <person name="Williams K.H."/>
            <person name="Hubbard S.S."/>
            <person name="Banfield J.F."/>
        </authorList>
    </citation>
    <scope>NUCLEOTIDE SEQUENCE [LARGE SCALE GENOMIC DNA]</scope>
</reference>
<comment type="similarity">
    <text evidence="1">Belongs to the sigma-70 factor family. ECF subfamily.</text>
</comment>
<dbReference type="GO" id="GO:0016987">
    <property type="term" value="F:sigma factor activity"/>
    <property type="evidence" value="ECO:0007669"/>
    <property type="project" value="UniProtKB-KW"/>
</dbReference>
<dbReference type="PANTHER" id="PTHR43133:SF51">
    <property type="entry name" value="RNA POLYMERASE SIGMA FACTOR"/>
    <property type="match status" value="1"/>
</dbReference>
<evidence type="ECO:0000313" key="7">
    <source>
        <dbReference type="EMBL" id="OGH87636.1"/>
    </source>
</evidence>